<comment type="caution">
    <text evidence="1">The sequence shown here is derived from an EMBL/GenBank/DDBJ whole genome shotgun (WGS) entry which is preliminary data.</text>
</comment>
<dbReference type="InterPro" id="IPR000626">
    <property type="entry name" value="Ubiquitin-like_dom"/>
</dbReference>
<proteinExistence type="predicted"/>
<evidence type="ECO:0000313" key="1">
    <source>
        <dbReference type="EMBL" id="OLP78318.1"/>
    </source>
</evidence>
<dbReference type="OrthoDB" id="10277123at2759"/>
<reference evidence="1 2" key="1">
    <citation type="submission" date="2016-02" db="EMBL/GenBank/DDBJ databases">
        <title>Genome analysis of coral dinoflagellate symbionts highlights evolutionary adaptations to a symbiotic lifestyle.</title>
        <authorList>
            <person name="Aranda M."/>
            <person name="Li Y."/>
            <person name="Liew Y.J."/>
            <person name="Baumgarten S."/>
            <person name="Simakov O."/>
            <person name="Wilson M."/>
            <person name="Piel J."/>
            <person name="Ashoor H."/>
            <person name="Bougouffa S."/>
            <person name="Bajic V.B."/>
            <person name="Ryu T."/>
            <person name="Ravasi T."/>
            <person name="Bayer T."/>
            <person name="Micklem G."/>
            <person name="Kim H."/>
            <person name="Bhak J."/>
            <person name="Lajeunesse T.C."/>
            <person name="Voolstra C.R."/>
        </authorList>
    </citation>
    <scope>NUCLEOTIDE SEQUENCE [LARGE SCALE GENOMIC DNA]</scope>
    <source>
        <strain evidence="1 2">CCMP2467</strain>
    </source>
</reference>
<accession>A0A1Q9C5W8</accession>
<gene>
    <name evidence="1" type="ORF">AK812_SmicGene41523</name>
</gene>
<dbReference type="Proteomes" id="UP000186817">
    <property type="component" value="Unassembled WGS sequence"/>
</dbReference>
<sequence>MPLLFLIKDGRLSVASVSSPSVLDIDNMEPMIKPSSDDLASLTKTELREVLKMGGKKITNFARCDKQRAIHMMLDSWSSIMETIAVRNNVTVFNPDEFEHHLVDDDDYEDGEGAEAFLELGYSADPPSDDNKGDIVEEKKTTAYINLTVKRNKFDDDCDGFIIKANPNMMTFKDIATSLYMKYGLKMDGYKFMFNDMAIDNNHTVGKYSMEDFTVYLLPLMVGGGVTRVRKNIIKQKMNGDPATRATDTSIYENGFKGAEAILKLESVKITDFVKSLSATELDEVKNMLFHGRENNDVKLQKLADYHVHGKPLRVMLFKAEYAMEHLKEVLQQSIIDEFGGRDGRFMSHFKKFIEVTVSFNGIDYNNFLKVVPF</sequence>
<dbReference type="AlphaFoldDB" id="A0A1Q9C5W8"/>
<name>A0A1Q9C5W8_SYMMI</name>
<evidence type="ECO:0000313" key="2">
    <source>
        <dbReference type="Proteomes" id="UP000186817"/>
    </source>
</evidence>
<dbReference type="EMBL" id="LSRX01001627">
    <property type="protein sequence ID" value="OLP78318.1"/>
    <property type="molecule type" value="Genomic_DNA"/>
</dbReference>
<dbReference type="SUPFAM" id="SSF54236">
    <property type="entry name" value="Ubiquitin-like"/>
    <property type="match status" value="1"/>
</dbReference>
<organism evidence="1 2">
    <name type="scientific">Symbiodinium microadriaticum</name>
    <name type="common">Dinoflagellate</name>
    <name type="synonym">Zooxanthella microadriatica</name>
    <dbReference type="NCBI Taxonomy" id="2951"/>
    <lineage>
        <taxon>Eukaryota</taxon>
        <taxon>Sar</taxon>
        <taxon>Alveolata</taxon>
        <taxon>Dinophyceae</taxon>
        <taxon>Suessiales</taxon>
        <taxon>Symbiodiniaceae</taxon>
        <taxon>Symbiodinium</taxon>
    </lineage>
</organism>
<keyword evidence="2" id="KW-1185">Reference proteome</keyword>
<dbReference type="Gene3D" id="3.10.20.90">
    <property type="entry name" value="Phosphatidylinositol 3-kinase Catalytic Subunit, Chain A, domain 1"/>
    <property type="match status" value="1"/>
</dbReference>
<dbReference type="PROSITE" id="PS50053">
    <property type="entry name" value="UBIQUITIN_2"/>
    <property type="match status" value="1"/>
</dbReference>
<dbReference type="InterPro" id="IPR029071">
    <property type="entry name" value="Ubiquitin-like_domsf"/>
</dbReference>
<protein>
    <submittedName>
        <fullName evidence="1">Uncharacterized protein</fullName>
    </submittedName>
</protein>